<feature type="transmembrane region" description="Helical" evidence="8">
    <location>
        <begin position="97"/>
        <end position="119"/>
    </location>
</feature>
<dbReference type="KEGG" id="fiy:BN1229_v1_0850"/>
<evidence type="ECO:0000256" key="1">
    <source>
        <dbReference type="ARBA" id="ARBA00004651"/>
    </source>
</evidence>
<feature type="transmembrane region" description="Helical" evidence="8">
    <location>
        <begin position="260"/>
        <end position="278"/>
    </location>
</feature>
<organism evidence="9 10">
    <name type="scientific">Candidatus Filomicrobium marinum</name>
    <dbReference type="NCBI Taxonomy" id="1608628"/>
    <lineage>
        <taxon>Bacteria</taxon>
        <taxon>Pseudomonadati</taxon>
        <taxon>Pseudomonadota</taxon>
        <taxon>Alphaproteobacteria</taxon>
        <taxon>Hyphomicrobiales</taxon>
        <taxon>Hyphomicrobiaceae</taxon>
        <taxon>Filomicrobium</taxon>
    </lineage>
</organism>
<dbReference type="EMBL" id="LN829119">
    <property type="protein sequence ID" value="CPR16527.1"/>
    <property type="molecule type" value="Genomic_DNA"/>
</dbReference>
<protein>
    <recommendedName>
        <fullName evidence="11">AEC family transporter</fullName>
    </recommendedName>
</protein>
<evidence type="ECO:0000256" key="5">
    <source>
        <dbReference type="ARBA" id="ARBA00022692"/>
    </source>
</evidence>
<keyword evidence="6 8" id="KW-1133">Transmembrane helix</keyword>
<feature type="transmembrane region" description="Helical" evidence="8">
    <location>
        <begin position="290"/>
        <end position="310"/>
    </location>
</feature>
<dbReference type="KEGG" id="fil:BN1229_v1_0845"/>
<gene>
    <name evidence="9" type="ORF">YBN1229_v1_0850</name>
</gene>
<dbReference type="PANTHER" id="PTHR36838:SF3">
    <property type="entry name" value="TRANSPORTER AUXIN EFFLUX CARRIER EC FAMILY"/>
    <property type="match status" value="1"/>
</dbReference>
<evidence type="ECO:0000313" key="9">
    <source>
        <dbReference type="EMBL" id="CPR16527.1"/>
    </source>
</evidence>
<feature type="transmembrane region" description="Helical" evidence="8">
    <location>
        <begin position="192"/>
        <end position="217"/>
    </location>
</feature>
<dbReference type="Pfam" id="PF03547">
    <property type="entry name" value="Mem_trans"/>
    <property type="match status" value="1"/>
</dbReference>
<dbReference type="AlphaFoldDB" id="A0A0D6JC18"/>
<keyword evidence="3" id="KW-0813">Transport</keyword>
<dbReference type="OrthoDB" id="7329340at2"/>
<dbReference type="InterPro" id="IPR004776">
    <property type="entry name" value="Mem_transp_PIN-like"/>
</dbReference>
<reference evidence="10" key="1">
    <citation type="submission" date="2015-02" db="EMBL/GenBank/DDBJ databases">
        <authorList>
            <person name="Chooi Y.-H."/>
        </authorList>
    </citation>
    <scope>NUCLEOTIDE SEQUENCE [LARGE SCALE GENOMIC DNA]</scope>
    <source>
        <strain evidence="10">strain Y</strain>
    </source>
</reference>
<keyword evidence="5 8" id="KW-0812">Transmembrane</keyword>
<keyword evidence="7 8" id="KW-0472">Membrane</keyword>
<dbReference type="RefSeq" id="WP_046476812.1">
    <property type="nucleotide sequence ID" value="NZ_LN829118.1"/>
</dbReference>
<evidence type="ECO:0000256" key="8">
    <source>
        <dbReference type="SAM" id="Phobius"/>
    </source>
</evidence>
<feature type="transmembrane region" description="Helical" evidence="8">
    <location>
        <begin position="168"/>
        <end position="186"/>
    </location>
</feature>
<name>A0A0D6JC18_9HYPH</name>
<comment type="subcellular location">
    <subcellularLocation>
        <location evidence="1">Cell membrane</location>
        <topology evidence="1">Multi-pass membrane protein</topology>
    </subcellularLocation>
</comment>
<keyword evidence="10" id="KW-1185">Reference proteome</keyword>
<keyword evidence="4" id="KW-1003">Cell membrane</keyword>
<feature type="transmembrane region" description="Helical" evidence="8">
    <location>
        <begin position="6"/>
        <end position="26"/>
    </location>
</feature>
<dbReference type="InterPro" id="IPR038770">
    <property type="entry name" value="Na+/solute_symporter_sf"/>
</dbReference>
<evidence type="ECO:0000256" key="3">
    <source>
        <dbReference type="ARBA" id="ARBA00022448"/>
    </source>
</evidence>
<comment type="similarity">
    <text evidence="2">Belongs to the auxin efflux carrier (TC 2.A.69) family.</text>
</comment>
<evidence type="ECO:0000256" key="7">
    <source>
        <dbReference type="ARBA" id="ARBA00023136"/>
    </source>
</evidence>
<proteinExistence type="inferred from homology"/>
<evidence type="ECO:0008006" key="11">
    <source>
        <dbReference type="Google" id="ProtNLM"/>
    </source>
</evidence>
<feature type="transmembrane region" description="Helical" evidence="8">
    <location>
        <begin position="38"/>
        <end position="58"/>
    </location>
</feature>
<feature type="transmembrane region" description="Helical" evidence="8">
    <location>
        <begin position="125"/>
        <end position="148"/>
    </location>
</feature>
<evidence type="ECO:0000256" key="2">
    <source>
        <dbReference type="ARBA" id="ARBA00010145"/>
    </source>
</evidence>
<dbReference type="Proteomes" id="UP000033187">
    <property type="component" value="Chromosome 1"/>
</dbReference>
<evidence type="ECO:0000256" key="4">
    <source>
        <dbReference type="ARBA" id="ARBA00022475"/>
    </source>
</evidence>
<feature type="transmembrane region" description="Helical" evidence="8">
    <location>
        <begin position="64"/>
        <end position="85"/>
    </location>
</feature>
<sequence length="312" mass="32233">MLAVLAIVAPVFGLIILGYLSGRLAWLSPAAEKGVAEFAFSLAIPALLFKTVATAEFADLSVVGVWGSYFGTVGIIWLLAALTTTRILHRPAQDGPSIAISSAFGNLLMLGLPLTMATYGNAATATIALILSIHAPTLWLTATLHAGLVDREANQSARDLISNLVRDLSRNPIIIAIALGALWRVTTLTLPAPILTMLTLLAQSGVAAALIALGLSLVKAEIKGQAPTLSSIVLLKLIAMPTIAYLLASQVFQLSPVSQGVITIFASVPTGANAFLFASKSGRAINSASGAIALGTVLSAVTISILLAIIQH</sequence>
<feature type="transmembrane region" description="Helical" evidence="8">
    <location>
        <begin position="229"/>
        <end position="248"/>
    </location>
</feature>
<evidence type="ECO:0000256" key="6">
    <source>
        <dbReference type="ARBA" id="ARBA00022989"/>
    </source>
</evidence>
<dbReference type="Gene3D" id="1.20.1530.20">
    <property type="match status" value="1"/>
</dbReference>
<dbReference type="PANTHER" id="PTHR36838">
    <property type="entry name" value="AUXIN EFFLUX CARRIER FAMILY PROTEIN"/>
    <property type="match status" value="1"/>
</dbReference>
<dbReference type="GO" id="GO:0055085">
    <property type="term" value="P:transmembrane transport"/>
    <property type="evidence" value="ECO:0007669"/>
    <property type="project" value="InterPro"/>
</dbReference>
<evidence type="ECO:0000313" key="10">
    <source>
        <dbReference type="Proteomes" id="UP000033187"/>
    </source>
</evidence>
<accession>A0A0D6JC18</accession>
<dbReference type="GO" id="GO:0005886">
    <property type="term" value="C:plasma membrane"/>
    <property type="evidence" value="ECO:0007669"/>
    <property type="project" value="UniProtKB-SubCell"/>
</dbReference>